<organism evidence="3 4">
    <name type="scientific">Gelidibacter pelagius</name>
    <dbReference type="NCBI Taxonomy" id="2819985"/>
    <lineage>
        <taxon>Bacteria</taxon>
        <taxon>Pseudomonadati</taxon>
        <taxon>Bacteroidota</taxon>
        <taxon>Flavobacteriia</taxon>
        <taxon>Flavobacteriales</taxon>
        <taxon>Flavobacteriaceae</taxon>
        <taxon>Gelidibacter</taxon>
    </lineage>
</organism>
<keyword evidence="1" id="KW-1133">Transmembrane helix</keyword>
<accession>A0ABS3SQ01</accession>
<keyword evidence="4" id="KW-1185">Reference proteome</keyword>
<dbReference type="SMART" id="SM00421">
    <property type="entry name" value="HTH_LUXR"/>
    <property type="match status" value="1"/>
</dbReference>
<dbReference type="InterPro" id="IPR015943">
    <property type="entry name" value="WD40/YVTN_repeat-like_dom_sf"/>
</dbReference>
<name>A0ABS3SQ01_9FLAO</name>
<evidence type="ECO:0000313" key="4">
    <source>
        <dbReference type="Proteomes" id="UP000681315"/>
    </source>
</evidence>
<dbReference type="InterPro" id="IPR000792">
    <property type="entry name" value="Tscrpt_reg_LuxR_C"/>
</dbReference>
<dbReference type="Gene3D" id="2.130.10.10">
    <property type="entry name" value="YVTN repeat-like/Quinoprotein amine dehydrogenase"/>
    <property type="match status" value="1"/>
</dbReference>
<sequence length="926" mass="107101">MWMAFIFCLFFQNRLMAQYAPYFQNYDLSQYNAGNQNWGISKADDGRLYVANSKGLLEFDGVKWTLSTLPNKTTMRSVHAVDKRVYIGSYEEFGFWERNNFGQLRYTSLSESLKPNGILNEEFWQIINMEDAIIFRSFLNIYVYKNSEIKKIEPPSTVLSCSVIDGVLYISTLTNGIFTLNDGQLISFIDHKDLVDAKIISVTKKNGKFLITTSLRGIFKYTNGVLSPLKAEINPIIKEQQLNEFSEMGNGNMIFGTIKNGVYITDPDGNLLFHIHKENGLINNTVLSQYVDDDDQLWLGLDNGLASANLRSPYLFYNDVSGNLGAVYDVIEYNNTVYIGSNTGLYYLDADNALQFIDGSQGQVWDLNEIEGDLLCGHNNGTYLVKNKRLELISPHTGGWVIKKVLGTSKTYIQGTYAGLVKFKKEASGWTVKHLGKTTMPFRFLVFEDAYTAWVAHAYKGLYKVKFDSTYDTILEVRSYENKGLWSPYNVRVNALKNDISIKTNEGWQKYEPLLDSIVPYPLLNKNFGKNSYIISEDDISTYAVKYKNQINFKTFPDNGLKSSLSNKYFENRLILGYENISKLRDSLFALSLNNGFMLFDNILNPDLVPLYQPYFESIFIDKQRIAIDTIKTIELPNRFQAFTMVLTSPKSKDHFFEYAIASQDTLHWYKMENDKLEFSNISYGDYEFLFRTANALGETSAPRSLMVKVLPPWYRSAQGYLLFLALLMLTVVLFYILHRRKIKKEQRLLQLKFEAEQKILLKEKAIENDRRIVELKNESLQNEVKLKSKQLANTAMALVKKNETLLELKREILLHRNSFENYFSYKNLIKKIDSSISHKDEWKVFEYNFNQVHEEFFKDLKSKHPKLNAKDLRICAYIKMNLSTKEIAPLLNISLRGVETQRYRLRSKLMLDSDQSLTDYLLNFK</sequence>
<evidence type="ECO:0000256" key="1">
    <source>
        <dbReference type="SAM" id="Phobius"/>
    </source>
</evidence>
<dbReference type="EMBL" id="JAGEVG010000005">
    <property type="protein sequence ID" value="MBO3097787.1"/>
    <property type="molecule type" value="Genomic_DNA"/>
</dbReference>
<keyword evidence="1" id="KW-0812">Transmembrane</keyword>
<dbReference type="InterPro" id="IPR016032">
    <property type="entry name" value="Sig_transdc_resp-reg_C-effctor"/>
</dbReference>
<dbReference type="InterPro" id="IPR036388">
    <property type="entry name" value="WH-like_DNA-bd_sf"/>
</dbReference>
<feature type="domain" description="HTH luxR-type" evidence="2">
    <location>
        <begin position="865"/>
        <end position="922"/>
    </location>
</feature>
<gene>
    <name evidence="3" type="ORF">J4051_05880</name>
</gene>
<proteinExistence type="predicted"/>
<dbReference type="InterPro" id="IPR011047">
    <property type="entry name" value="Quinoprotein_ADH-like_sf"/>
</dbReference>
<keyword evidence="1" id="KW-0472">Membrane</keyword>
<comment type="caution">
    <text evidence="3">The sequence shown here is derived from an EMBL/GenBank/DDBJ whole genome shotgun (WGS) entry which is preliminary data.</text>
</comment>
<dbReference type="Proteomes" id="UP000681315">
    <property type="component" value="Unassembled WGS sequence"/>
</dbReference>
<reference evidence="3 4" key="1">
    <citation type="submission" date="2021-03" db="EMBL/GenBank/DDBJ databases">
        <title>Gelidibacter sp. nov., isolated from costal sediment.</title>
        <authorList>
            <person name="Lun K.-Y."/>
        </authorList>
    </citation>
    <scope>NUCLEOTIDE SEQUENCE [LARGE SCALE GENOMIC DNA]</scope>
    <source>
        <strain evidence="3 4">DF109</strain>
    </source>
</reference>
<feature type="transmembrane region" description="Helical" evidence="1">
    <location>
        <begin position="720"/>
        <end position="738"/>
    </location>
</feature>
<dbReference type="Gene3D" id="1.10.10.10">
    <property type="entry name" value="Winged helix-like DNA-binding domain superfamily/Winged helix DNA-binding domain"/>
    <property type="match status" value="1"/>
</dbReference>
<dbReference type="Gene3D" id="2.60.40.10">
    <property type="entry name" value="Immunoglobulins"/>
    <property type="match status" value="1"/>
</dbReference>
<evidence type="ECO:0000259" key="2">
    <source>
        <dbReference type="SMART" id="SM00421"/>
    </source>
</evidence>
<dbReference type="SUPFAM" id="SSF46894">
    <property type="entry name" value="C-terminal effector domain of the bipartite response regulators"/>
    <property type="match status" value="1"/>
</dbReference>
<dbReference type="SUPFAM" id="SSF50998">
    <property type="entry name" value="Quinoprotein alcohol dehydrogenase-like"/>
    <property type="match status" value="1"/>
</dbReference>
<evidence type="ECO:0000313" key="3">
    <source>
        <dbReference type="EMBL" id="MBO3097787.1"/>
    </source>
</evidence>
<protein>
    <submittedName>
        <fullName evidence="3">Transcriptional regulator</fullName>
    </submittedName>
</protein>
<dbReference type="InterPro" id="IPR013783">
    <property type="entry name" value="Ig-like_fold"/>
</dbReference>